<evidence type="ECO:0000256" key="1">
    <source>
        <dbReference type="SAM" id="SignalP"/>
    </source>
</evidence>
<organism evidence="2 3">
    <name type="scientific">Ensete ventricosum</name>
    <name type="common">Abyssinian banana</name>
    <name type="synonym">Musa ensete</name>
    <dbReference type="NCBI Taxonomy" id="4639"/>
    <lineage>
        <taxon>Eukaryota</taxon>
        <taxon>Viridiplantae</taxon>
        <taxon>Streptophyta</taxon>
        <taxon>Embryophyta</taxon>
        <taxon>Tracheophyta</taxon>
        <taxon>Spermatophyta</taxon>
        <taxon>Magnoliopsida</taxon>
        <taxon>Liliopsida</taxon>
        <taxon>Zingiberales</taxon>
        <taxon>Musaceae</taxon>
        <taxon>Ensete</taxon>
    </lineage>
</organism>
<feature type="signal peptide" evidence="1">
    <location>
        <begin position="1"/>
        <end position="34"/>
    </location>
</feature>
<sequence length="321" mass="35645">MGRRNRPRATDHAKKSLGSLLLLPLLLSPSLVDTARNRPTTIEIDRYRSIMVDDSRNRPLPVDFACVCTPCIELATVIRFPTAIELLECKEQKVYPNLESPNLKSLIVLITYGIVPSSPSPLPPTPPSRKGTVPYTSYFVPWSSTAASTRSPSLSALDEKSIKTGLMKFLGHCPSALSWYLEFASAFSTSSVPFRPMLSLYESKGSMTPQKSRLCSTMVLPSPWPYYPLPCICIPSFAIGRSASAALWCSSESTSFLTNALILLVAEPHWTRRRFLTPFDHLLQHHCAFLAVLLGRWKDRLQISCMASAILLQGSRRICSP</sequence>
<reference evidence="2 3" key="1">
    <citation type="journal article" date="2014" name="Agronomy (Basel)">
        <title>A Draft Genome Sequence for Ensete ventricosum, the Drought-Tolerant Tree Against Hunger.</title>
        <authorList>
            <person name="Harrison J."/>
            <person name="Moore K.A."/>
            <person name="Paszkiewicz K."/>
            <person name="Jones T."/>
            <person name="Grant M."/>
            <person name="Ambacheew D."/>
            <person name="Muzemil S."/>
            <person name="Studholme D.J."/>
        </authorList>
    </citation>
    <scope>NUCLEOTIDE SEQUENCE [LARGE SCALE GENOMIC DNA]</scope>
</reference>
<dbReference type="AlphaFoldDB" id="A0A426XNF9"/>
<protein>
    <submittedName>
        <fullName evidence="2">Uncharacterized protein</fullName>
    </submittedName>
</protein>
<comment type="caution">
    <text evidence="2">The sequence shown here is derived from an EMBL/GenBank/DDBJ whole genome shotgun (WGS) entry which is preliminary data.</text>
</comment>
<name>A0A426XNF9_ENSVE</name>
<dbReference type="Proteomes" id="UP000287651">
    <property type="component" value="Unassembled WGS sequence"/>
</dbReference>
<gene>
    <name evidence="2" type="ORF">B296_00045926</name>
</gene>
<evidence type="ECO:0000313" key="3">
    <source>
        <dbReference type="Proteomes" id="UP000287651"/>
    </source>
</evidence>
<accession>A0A426XNF9</accession>
<feature type="chain" id="PRO_5019453809" evidence="1">
    <location>
        <begin position="35"/>
        <end position="321"/>
    </location>
</feature>
<evidence type="ECO:0000313" key="2">
    <source>
        <dbReference type="EMBL" id="RRT41026.1"/>
    </source>
</evidence>
<proteinExistence type="predicted"/>
<keyword evidence="1" id="KW-0732">Signal</keyword>
<dbReference type="EMBL" id="AMZH03018914">
    <property type="protein sequence ID" value="RRT41026.1"/>
    <property type="molecule type" value="Genomic_DNA"/>
</dbReference>